<feature type="non-terminal residue" evidence="1">
    <location>
        <position position="1"/>
    </location>
</feature>
<comment type="caution">
    <text evidence="1">The sequence shown here is derived from an EMBL/GenBank/DDBJ whole genome shotgun (WGS) entry which is preliminary data.</text>
</comment>
<evidence type="ECO:0000313" key="1">
    <source>
        <dbReference type="EMBL" id="CAG8761361.1"/>
    </source>
</evidence>
<dbReference type="EMBL" id="CAJVPT010059083">
    <property type="protein sequence ID" value="CAG8761361.1"/>
    <property type="molecule type" value="Genomic_DNA"/>
</dbReference>
<accession>A0ACA9QQC1</accession>
<name>A0ACA9QQC1_9GLOM</name>
<evidence type="ECO:0000313" key="2">
    <source>
        <dbReference type="Proteomes" id="UP000789525"/>
    </source>
</evidence>
<keyword evidence="2" id="KW-1185">Reference proteome</keyword>
<organism evidence="1 2">
    <name type="scientific">Acaulospora colombiana</name>
    <dbReference type="NCBI Taxonomy" id="27376"/>
    <lineage>
        <taxon>Eukaryota</taxon>
        <taxon>Fungi</taxon>
        <taxon>Fungi incertae sedis</taxon>
        <taxon>Mucoromycota</taxon>
        <taxon>Glomeromycotina</taxon>
        <taxon>Glomeromycetes</taxon>
        <taxon>Diversisporales</taxon>
        <taxon>Acaulosporaceae</taxon>
        <taxon>Acaulospora</taxon>
    </lineage>
</organism>
<proteinExistence type="predicted"/>
<reference evidence="1" key="1">
    <citation type="submission" date="2021-06" db="EMBL/GenBank/DDBJ databases">
        <authorList>
            <person name="Kallberg Y."/>
            <person name="Tangrot J."/>
            <person name="Rosling A."/>
        </authorList>
    </citation>
    <scope>NUCLEOTIDE SEQUENCE</scope>
    <source>
        <strain evidence="1">CL356</strain>
    </source>
</reference>
<protein>
    <submittedName>
        <fullName evidence="1">6466_t:CDS:1</fullName>
    </submittedName>
</protein>
<gene>
    <name evidence="1" type="ORF">ACOLOM_LOCUS13216</name>
</gene>
<dbReference type="Proteomes" id="UP000789525">
    <property type="component" value="Unassembled WGS sequence"/>
</dbReference>
<sequence>EKPLLELAFMGPLGVVLSPAPVTRLSLFVPLATIHSIRKSVLTTLNSCCRCCTSTHSLPAGLFSTQSIDPLRSHALKEGFREELIVVVRLLVERKMRESGDS</sequence>